<feature type="compositionally biased region" description="Polar residues" evidence="7">
    <location>
        <begin position="171"/>
        <end position="180"/>
    </location>
</feature>
<dbReference type="GO" id="GO:0051707">
    <property type="term" value="P:response to other organism"/>
    <property type="evidence" value="ECO:0007669"/>
    <property type="project" value="UniProtKB-ARBA"/>
</dbReference>
<evidence type="ECO:0000256" key="1">
    <source>
        <dbReference type="ARBA" id="ARBA00004123"/>
    </source>
</evidence>
<keyword evidence="5" id="KW-0804">Transcription</keyword>
<dbReference type="GeneID" id="112274503"/>
<dbReference type="Gramene" id="Pp3c2_31770V3.2">
    <property type="protein sequence ID" value="Pp3c2_31770V3.2"/>
    <property type="gene ID" value="Pp3c2_31770"/>
</dbReference>
<dbReference type="InterPro" id="IPR017930">
    <property type="entry name" value="Myb_dom"/>
</dbReference>
<gene>
    <name evidence="11" type="primary">LOC112274503</name>
    <name evidence="10" type="ORF">PHYPA_003508</name>
</gene>
<evidence type="ECO:0000256" key="2">
    <source>
        <dbReference type="ARBA" id="ARBA00022737"/>
    </source>
</evidence>
<dbReference type="PROSITE" id="PS50090">
    <property type="entry name" value="MYB_LIKE"/>
    <property type="match status" value="2"/>
</dbReference>
<dbReference type="STRING" id="3218.A0A2K1L3W4"/>
<proteinExistence type="predicted"/>
<feature type="domain" description="Myb-like" evidence="8">
    <location>
        <begin position="65"/>
        <end position="115"/>
    </location>
</feature>
<dbReference type="GO" id="GO:0000987">
    <property type="term" value="F:cis-regulatory region sequence-specific DNA binding"/>
    <property type="evidence" value="ECO:0000318"/>
    <property type="project" value="GO_Central"/>
</dbReference>
<dbReference type="RefSeq" id="XP_024359849.1">
    <property type="nucleotide sequence ID" value="XM_024504081.2"/>
</dbReference>
<dbReference type="OrthoDB" id="2143914at2759"/>
<name>A0A2K1L3W4_PHYPA</name>
<dbReference type="Gene3D" id="1.10.10.60">
    <property type="entry name" value="Homeodomain-like"/>
    <property type="match status" value="2"/>
</dbReference>
<protein>
    <submittedName>
        <fullName evidence="10 11">Uncharacterized protein</fullName>
    </submittedName>
</protein>
<keyword evidence="12" id="KW-1185">Reference proteome</keyword>
<feature type="domain" description="HTH myb-type" evidence="9">
    <location>
        <begin position="65"/>
        <end position="119"/>
    </location>
</feature>
<evidence type="ECO:0000259" key="8">
    <source>
        <dbReference type="PROSITE" id="PS50090"/>
    </source>
</evidence>
<sequence length="227" mass="25631">MGRAPCGRVQSEEGFYKGPWTEEEDAILIAFIKADGEGNWRTLPKRSGLKRCRKSCRLRWMNYLRPDLERGNFSPEEDELIIKLHSLLENRWSLIAGRIPGRKDNEIKNYWNSRLRRRLGRMESDPICREVVATPLSIASLESSIKVEVESSCSHLDTGESSSLDSIATNLSSHFTTPEPSDQEAPLSSDAHDISNFPQFTLFPSVIRQGEAITSTPSSHETVVGRR</sequence>
<dbReference type="Pfam" id="PF00249">
    <property type="entry name" value="Myb_DNA-binding"/>
    <property type="match status" value="2"/>
</dbReference>
<organism evidence="10">
    <name type="scientific">Physcomitrium patens</name>
    <name type="common">Spreading-leaved earth moss</name>
    <name type="synonym">Physcomitrella patens</name>
    <dbReference type="NCBI Taxonomy" id="3218"/>
    <lineage>
        <taxon>Eukaryota</taxon>
        <taxon>Viridiplantae</taxon>
        <taxon>Streptophyta</taxon>
        <taxon>Embryophyta</taxon>
        <taxon>Bryophyta</taxon>
        <taxon>Bryophytina</taxon>
        <taxon>Bryopsida</taxon>
        <taxon>Funariidae</taxon>
        <taxon>Funariales</taxon>
        <taxon>Funariaceae</taxon>
        <taxon>Physcomitrium</taxon>
    </lineage>
</organism>
<reference evidence="10 12" key="2">
    <citation type="journal article" date="2018" name="Plant J.">
        <title>The Physcomitrella patens chromosome-scale assembly reveals moss genome structure and evolution.</title>
        <authorList>
            <person name="Lang D."/>
            <person name="Ullrich K.K."/>
            <person name="Murat F."/>
            <person name="Fuchs J."/>
            <person name="Jenkins J."/>
            <person name="Haas F.B."/>
            <person name="Piednoel M."/>
            <person name="Gundlach H."/>
            <person name="Van Bel M."/>
            <person name="Meyberg R."/>
            <person name="Vives C."/>
            <person name="Morata J."/>
            <person name="Symeonidi A."/>
            <person name="Hiss M."/>
            <person name="Muchero W."/>
            <person name="Kamisugi Y."/>
            <person name="Saleh O."/>
            <person name="Blanc G."/>
            <person name="Decker E.L."/>
            <person name="van Gessel N."/>
            <person name="Grimwood J."/>
            <person name="Hayes R.D."/>
            <person name="Graham S.W."/>
            <person name="Gunter L.E."/>
            <person name="McDaniel S.F."/>
            <person name="Hoernstein S.N.W."/>
            <person name="Larsson A."/>
            <person name="Li F.W."/>
            <person name="Perroud P.F."/>
            <person name="Phillips J."/>
            <person name="Ranjan P."/>
            <person name="Rokshar D.S."/>
            <person name="Rothfels C.J."/>
            <person name="Schneider L."/>
            <person name="Shu S."/>
            <person name="Stevenson D.W."/>
            <person name="Thummler F."/>
            <person name="Tillich M."/>
            <person name="Villarreal Aguilar J.C."/>
            <person name="Widiez T."/>
            <person name="Wong G.K."/>
            <person name="Wymore A."/>
            <person name="Zhang Y."/>
            <person name="Zimmer A.D."/>
            <person name="Quatrano R.S."/>
            <person name="Mayer K.F.X."/>
            <person name="Goodstein D."/>
            <person name="Casacuberta J.M."/>
            <person name="Vandepoele K."/>
            <person name="Reski R."/>
            <person name="Cuming A.C."/>
            <person name="Tuskan G.A."/>
            <person name="Maumus F."/>
            <person name="Salse J."/>
            <person name="Schmutz J."/>
            <person name="Rensing S.A."/>
        </authorList>
    </citation>
    <scope>NUCLEOTIDE SEQUENCE [LARGE SCALE GENOMIC DNA]</scope>
    <source>
        <strain evidence="11 12">cv. Gransden 2004</strain>
    </source>
</reference>
<reference evidence="10 12" key="1">
    <citation type="journal article" date="2008" name="Science">
        <title>The Physcomitrella genome reveals evolutionary insights into the conquest of land by plants.</title>
        <authorList>
            <person name="Rensing S."/>
            <person name="Lang D."/>
            <person name="Zimmer A."/>
            <person name="Terry A."/>
            <person name="Salamov A."/>
            <person name="Shapiro H."/>
            <person name="Nishiyama T."/>
            <person name="Perroud P.-F."/>
            <person name="Lindquist E."/>
            <person name="Kamisugi Y."/>
            <person name="Tanahashi T."/>
            <person name="Sakakibara K."/>
            <person name="Fujita T."/>
            <person name="Oishi K."/>
            <person name="Shin-I T."/>
            <person name="Kuroki Y."/>
            <person name="Toyoda A."/>
            <person name="Suzuki Y."/>
            <person name="Hashimoto A."/>
            <person name="Yamaguchi K."/>
            <person name="Sugano A."/>
            <person name="Kohara Y."/>
            <person name="Fujiyama A."/>
            <person name="Anterola A."/>
            <person name="Aoki S."/>
            <person name="Ashton N."/>
            <person name="Barbazuk W.B."/>
            <person name="Barker E."/>
            <person name="Bennetzen J."/>
            <person name="Bezanilla M."/>
            <person name="Blankenship R."/>
            <person name="Cho S.H."/>
            <person name="Dutcher S."/>
            <person name="Estelle M."/>
            <person name="Fawcett J.A."/>
            <person name="Gundlach H."/>
            <person name="Hanada K."/>
            <person name="Heyl A."/>
            <person name="Hicks K.A."/>
            <person name="Hugh J."/>
            <person name="Lohr M."/>
            <person name="Mayer K."/>
            <person name="Melkozernov A."/>
            <person name="Murata T."/>
            <person name="Nelson D."/>
            <person name="Pils B."/>
            <person name="Prigge M."/>
            <person name="Reiss B."/>
            <person name="Renner T."/>
            <person name="Rombauts S."/>
            <person name="Rushton P."/>
            <person name="Sanderfoot A."/>
            <person name="Schween G."/>
            <person name="Shiu S.-H."/>
            <person name="Stueber K."/>
            <person name="Theodoulou F.L."/>
            <person name="Tu H."/>
            <person name="Van de Peer Y."/>
            <person name="Verrier P.J."/>
            <person name="Waters E."/>
            <person name="Wood A."/>
            <person name="Yang L."/>
            <person name="Cove D."/>
            <person name="Cuming A."/>
            <person name="Hasebe M."/>
            <person name="Lucas S."/>
            <person name="Mishler D.B."/>
            <person name="Reski R."/>
            <person name="Grigoriev I."/>
            <person name="Quatrano R.S."/>
            <person name="Boore J.L."/>
        </authorList>
    </citation>
    <scope>NUCLEOTIDE SEQUENCE [LARGE SCALE GENOMIC DNA]</scope>
    <source>
        <strain evidence="11 12">cv. Gransden 2004</strain>
    </source>
</reference>
<keyword evidence="4" id="KW-0238">DNA-binding</keyword>
<dbReference type="InterPro" id="IPR009057">
    <property type="entry name" value="Homeodomain-like_sf"/>
</dbReference>
<evidence type="ECO:0000256" key="3">
    <source>
        <dbReference type="ARBA" id="ARBA00023015"/>
    </source>
</evidence>
<dbReference type="FunFam" id="1.10.10.60:FF:000001">
    <property type="entry name" value="MYB-related transcription factor"/>
    <property type="match status" value="1"/>
</dbReference>
<evidence type="ECO:0000313" key="10">
    <source>
        <dbReference type="EMBL" id="PNR60715.1"/>
    </source>
</evidence>
<keyword evidence="6" id="KW-0539">Nucleus</keyword>
<evidence type="ECO:0000256" key="5">
    <source>
        <dbReference type="ARBA" id="ARBA00023163"/>
    </source>
</evidence>
<dbReference type="CDD" id="cd00167">
    <property type="entry name" value="SANT"/>
    <property type="match status" value="2"/>
</dbReference>
<dbReference type="FunFam" id="1.10.10.60:FF:000394">
    <property type="entry name" value="MYB transcription factor"/>
    <property type="match status" value="1"/>
</dbReference>
<feature type="domain" description="Myb-like" evidence="8">
    <location>
        <begin position="12"/>
        <end position="64"/>
    </location>
</feature>
<dbReference type="PaxDb" id="3218-PP1S371_6V6.1"/>
<keyword evidence="2" id="KW-0677">Repeat</keyword>
<accession>A0A2K1L3W4</accession>
<dbReference type="SMART" id="SM00717">
    <property type="entry name" value="SANT"/>
    <property type="match status" value="2"/>
</dbReference>
<dbReference type="SUPFAM" id="SSF46689">
    <property type="entry name" value="Homeodomain-like"/>
    <property type="match status" value="1"/>
</dbReference>
<evidence type="ECO:0000259" key="9">
    <source>
        <dbReference type="PROSITE" id="PS51294"/>
    </source>
</evidence>
<comment type="subcellular location">
    <subcellularLocation>
        <location evidence="1">Nucleus</location>
    </subcellularLocation>
</comment>
<dbReference type="KEGG" id="ppp:112274503"/>
<dbReference type="EMBL" id="ABEU02000002">
    <property type="protein sequence ID" value="PNR60715.1"/>
    <property type="molecule type" value="Genomic_DNA"/>
</dbReference>
<dbReference type="EnsemblPlants" id="Pp3c2_31770V3.1">
    <property type="protein sequence ID" value="Pp3c2_31770V3.1"/>
    <property type="gene ID" value="Pp3c2_31770"/>
</dbReference>
<evidence type="ECO:0000256" key="4">
    <source>
        <dbReference type="ARBA" id="ARBA00023125"/>
    </source>
</evidence>
<reference evidence="11" key="3">
    <citation type="submission" date="2020-12" db="UniProtKB">
        <authorList>
            <consortium name="EnsemblPlants"/>
        </authorList>
    </citation>
    <scope>IDENTIFICATION</scope>
</reference>
<dbReference type="PANTHER" id="PTHR47999:SF124">
    <property type="entry name" value="MYB TRANSCRIPTION FACTOR 42"/>
    <property type="match status" value="1"/>
</dbReference>
<dbReference type="AlphaFoldDB" id="A0A2K1L3W4"/>
<dbReference type="InterPro" id="IPR015495">
    <property type="entry name" value="Myb_TF_plants"/>
</dbReference>
<dbReference type="EnsemblPlants" id="Pp3c2_31770V3.2">
    <property type="protein sequence ID" value="Pp3c2_31770V3.2"/>
    <property type="gene ID" value="Pp3c2_31770"/>
</dbReference>
<keyword evidence="3" id="KW-0805">Transcription regulation</keyword>
<dbReference type="Proteomes" id="UP000006727">
    <property type="component" value="Chromosome 2"/>
</dbReference>
<dbReference type="FunCoup" id="A0A2K1L3W4">
    <property type="interactions" value="37"/>
</dbReference>
<dbReference type="Gramene" id="Pp3c2_31770V3.1">
    <property type="protein sequence ID" value="Pp3c2_31770V3.1"/>
    <property type="gene ID" value="Pp3c2_31770"/>
</dbReference>
<evidence type="ECO:0000313" key="12">
    <source>
        <dbReference type="Proteomes" id="UP000006727"/>
    </source>
</evidence>
<evidence type="ECO:0000256" key="6">
    <source>
        <dbReference type="ARBA" id="ARBA00023242"/>
    </source>
</evidence>
<dbReference type="InterPro" id="IPR001005">
    <property type="entry name" value="SANT/Myb"/>
</dbReference>
<feature type="domain" description="HTH myb-type" evidence="9">
    <location>
        <begin position="17"/>
        <end position="64"/>
    </location>
</feature>
<evidence type="ECO:0000256" key="7">
    <source>
        <dbReference type="SAM" id="MobiDB-lite"/>
    </source>
</evidence>
<evidence type="ECO:0000313" key="11">
    <source>
        <dbReference type="EnsemblPlants" id="Pp3c2_31770V3.1"/>
    </source>
</evidence>
<dbReference type="GO" id="GO:0005634">
    <property type="term" value="C:nucleus"/>
    <property type="evidence" value="ECO:0000318"/>
    <property type="project" value="GO_Central"/>
</dbReference>
<dbReference type="PROSITE" id="PS51294">
    <property type="entry name" value="HTH_MYB"/>
    <property type="match status" value="2"/>
</dbReference>
<dbReference type="PANTHER" id="PTHR47999">
    <property type="entry name" value="TRANSCRIPTION FACTOR MYB8-RELATED-RELATED"/>
    <property type="match status" value="1"/>
</dbReference>
<dbReference type="GO" id="GO:0006355">
    <property type="term" value="P:regulation of DNA-templated transcription"/>
    <property type="evidence" value="ECO:0000318"/>
    <property type="project" value="GO_Central"/>
</dbReference>
<feature type="region of interest" description="Disordered" evidence="7">
    <location>
        <begin position="171"/>
        <end position="191"/>
    </location>
</feature>